<name>A0A151ANW0_9CLOT</name>
<keyword evidence="5 6" id="KW-0819">tRNA processing</keyword>
<evidence type="ECO:0000313" key="10">
    <source>
        <dbReference type="Proteomes" id="UP000075374"/>
    </source>
</evidence>
<dbReference type="RefSeq" id="WP_061858087.1">
    <property type="nucleotide sequence ID" value="NZ_LTBB01000005.1"/>
</dbReference>
<comment type="catalytic activity">
    <reaction evidence="6">
        <text>5-carboxymethylaminomethyluridine(34) in tRNA(Leu) + S-adenosyl-L-methionine = 5-carboxymethylaminomethyl-2'-O-methyluridine(34) in tRNA(Leu) + S-adenosyl-L-homocysteine + H(+)</text>
        <dbReference type="Rhea" id="RHEA:43088"/>
        <dbReference type="Rhea" id="RHEA-COMP:10333"/>
        <dbReference type="Rhea" id="RHEA-COMP:10334"/>
        <dbReference type="ChEBI" id="CHEBI:15378"/>
        <dbReference type="ChEBI" id="CHEBI:57856"/>
        <dbReference type="ChEBI" id="CHEBI:59789"/>
        <dbReference type="ChEBI" id="CHEBI:74508"/>
        <dbReference type="ChEBI" id="CHEBI:74511"/>
        <dbReference type="EC" id="2.1.1.207"/>
    </reaction>
</comment>
<dbReference type="InterPro" id="IPR001537">
    <property type="entry name" value="SpoU_MeTrfase"/>
</dbReference>
<keyword evidence="3 6" id="KW-0808">Transferase</keyword>
<feature type="domain" description="tRNA/rRNA methyltransferase SpoU type" evidence="8">
    <location>
        <begin position="8"/>
        <end position="149"/>
    </location>
</feature>
<keyword evidence="4 6" id="KW-0949">S-adenosyl-L-methionine</keyword>
<evidence type="ECO:0000256" key="1">
    <source>
        <dbReference type="ARBA" id="ARBA00022490"/>
    </source>
</evidence>
<dbReference type="EC" id="2.1.1.207" evidence="6"/>
<keyword evidence="10" id="KW-1185">Reference proteome</keyword>
<evidence type="ECO:0000256" key="7">
    <source>
        <dbReference type="PIRSR" id="PIRSR029256-1"/>
    </source>
</evidence>
<comment type="caution">
    <text evidence="6">Lacks conserved residue(s) required for the propagation of feature annotation.</text>
</comment>
<dbReference type="GO" id="GO:0005737">
    <property type="term" value="C:cytoplasm"/>
    <property type="evidence" value="ECO:0007669"/>
    <property type="project" value="UniProtKB-SubCell"/>
</dbReference>
<dbReference type="InterPro" id="IPR029028">
    <property type="entry name" value="Alpha/beta_knot_MTases"/>
</dbReference>
<evidence type="ECO:0000256" key="3">
    <source>
        <dbReference type="ARBA" id="ARBA00022679"/>
    </source>
</evidence>
<proteinExistence type="inferred from homology"/>
<evidence type="ECO:0000259" key="8">
    <source>
        <dbReference type="Pfam" id="PF00588"/>
    </source>
</evidence>
<dbReference type="GO" id="GO:0042802">
    <property type="term" value="F:identical protein binding"/>
    <property type="evidence" value="ECO:0007669"/>
    <property type="project" value="UniProtKB-ARBA"/>
</dbReference>
<dbReference type="GO" id="GO:0002130">
    <property type="term" value="P:wobble position ribose methylation"/>
    <property type="evidence" value="ECO:0007669"/>
    <property type="project" value="TreeGrafter"/>
</dbReference>
<dbReference type="SUPFAM" id="SSF75217">
    <property type="entry name" value="alpha/beta knot"/>
    <property type="match status" value="1"/>
</dbReference>
<feature type="binding site" evidence="6 7">
    <location>
        <position position="137"/>
    </location>
    <ligand>
        <name>S-adenosyl-L-methionine</name>
        <dbReference type="ChEBI" id="CHEBI:59789"/>
    </ligand>
</feature>
<dbReference type="InterPro" id="IPR016914">
    <property type="entry name" value="TrmL"/>
</dbReference>
<feature type="binding site" evidence="6 7">
    <location>
        <position position="107"/>
    </location>
    <ligand>
        <name>S-adenosyl-L-methionine</name>
        <dbReference type="ChEBI" id="CHEBI:59789"/>
    </ligand>
</feature>
<dbReference type="GO" id="GO:0141102">
    <property type="term" value="F:tRNA (5-carboxymethylaminomethyluridine(34)-2'-O)-methyltransferase activity"/>
    <property type="evidence" value="ECO:0007669"/>
    <property type="project" value="RHEA"/>
</dbReference>
<dbReference type="CDD" id="cd18094">
    <property type="entry name" value="SpoU-like_TrmL"/>
    <property type="match status" value="1"/>
</dbReference>
<comment type="caution">
    <text evidence="9">The sequence shown here is derived from an EMBL/GenBank/DDBJ whole genome shotgun (WGS) entry which is preliminary data.</text>
</comment>
<evidence type="ECO:0000313" key="9">
    <source>
        <dbReference type="EMBL" id="KYH29077.1"/>
    </source>
</evidence>
<dbReference type="GO" id="GO:0003723">
    <property type="term" value="F:RNA binding"/>
    <property type="evidence" value="ECO:0007669"/>
    <property type="project" value="InterPro"/>
</dbReference>
<dbReference type="NCBIfam" id="TIGR00185">
    <property type="entry name" value="tRNA_yibK_trmL"/>
    <property type="match status" value="1"/>
</dbReference>
<evidence type="ECO:0000256" key="5">
    <source>
        <dbReference type="ARBA" id="ARBA00022694"/>
    </source>
</evidence>
<dbReference type="PANTHER" id="PTHR42971">
    <property type="entry name" value="TRNA (CYTIDINE(34)-2'-O)-METHYLTRANSFERASE"/>
    <property type="match status" value="1"/>
</dbReference>
<dbReference type="PATRIC" id="fig|1121305.3.peg.1215"/>
<dbReference type="GO" id="GO:0141098">
    <property type="term" value="F:tRNA (cytidine(34)-2'-O)-methyltransferase activity"/>
    <property type="evidence" value="ECO:0007669"/>
    <property type="project" value="RHEA"/>
</dbReference>
<reference evidence="9 10" key="1">
    <citation type="submission" date="2016-02" db="EMBL/GenBank/DDBJ databases">
        <title>Genome sequence of Clostridium colicanis DSM 13634.</title>
        <authorList>
            <person name="Poehlein A."/>
            <person name="Daniel R."/>
        </authorList>
    </citation>
    <scope>NUCLEOTIDE SEQUENCE [LARGE SCALE GENOMIC DNA]</scope>
    <source>
        <strain evidence="9 10">DSM 13634</strain>
    </source>
</reference>
<dbReference type="InterPro" id="IPR029026">
    <property type="entry name" value="tRNA_m1G_MTases_N"/>
</dbReference>
<dbReference type="PANTHER" id="PTHR42971:SF1">
    <property type="entry name" value="TRNA (CYTIDINE(34)-2'-O)-METHYLTRANSFERASE"/>
    <property type="match status" value="1"/>
</dbReference>
<evidence type="ECO:0000256" key="6">
    <source>
        <dbReference type="HAMAP-Rule" id="MF_01885"/>
    </source>
</evidence>
<accession>A0A151ANW0</accession>
<sequence length="161" mass="18660">MRLDKPNLNIVLFQPEIPQNTGNIARTCVLTDCRLHLIKPLGFSIDDKRVKRAGLDYWPLLDIEIHESFDDMLEKYPDANIYLSTTKEAKYHHDEVQYKKGDFIVFGRETSGLPDYIRDRYVENRIRVPMVNTTTRSLNLSNTVAIVAYEALRQLGFPGMK</sequence>
<comment type="function">
    <text evidence="6">Could methylate the ribose at the nucleotide 34 wobble position in tRNA.</text>
</comment>
<feature type="binding site" evidence="6 7">
    <location>
        <position position="128"/>
    </location>
    <ligand>
        <name>S-adenosyl-L-methionine</name>
        <dbReference type="ChEBI" id="CHEBI:59789"/>
    </ligand>
</feature>
<comment type="similarity">
    <text evidence="6">Belongs to the class IV-like SAM-binding methyltransferase superfamily. RNA methyltransferase TrmH family. TrmL subfamily.</text>
</comment>
<dbReference type="EMBL" id="LTBB01000005">
    <property type="protein sequence ID" value="KYH29077.1"/>
    <property type="molecule type" value="Genomic_DNA"/>
</dbReference>
<comment type="catalytic activity">
    <reaction evidence="6">
        <text>cytidine(34) in tRNA + S-adenosyl-L-methionine = 2'-O-methylcytidine(34) in tRNA + S-adenosyl-L-homocysteine + H(+)</text>
        <dbReference type="Rhea" id="RHEA:43084"/>
        <dbReference type="Rhea" id="RHEA-COMP:10331"/>
        <dbReference type="Rhea" id="RHEA-COMP:10332"/>
        <dbReference type="ChEBI" id="CHEBI:15378"/>
        <dbReference type="ChEBI" id="CHEBI:57856"/>
        <dbReference type="ChEBI" id="CHEBI:59789"/>
        <dbReference type="ChEBI" id="CHEBI:74495"/>
        <dbReference type="ChEBI" id="CHEBI:82748"/>
        <dbReference type="EC" id="2.1.1.207"/>
    </reaction>
</comment>
<gene>
    <name evidence="9" type="primary">trmL</name>
    <name evidence="9" type="ORF">CLCOL_12130</name>
</gene>
<dbReference type="PIRSF" id="PIRSF029256">
    <property type="entry name" value="SpoU_TrmH_prd"/>
    <property type="match status" value="1"/>
</dbReference>
<protein>
    <recommendedName>
        <fullName evidence="6">Putative tRNA (cytidine(34)-2'-O)-methyltransferase</fullName>
        <ecNumber evidence="6">2.1.1.207</ecNumber>
    </recommendedName>
    <alternativeName>
        <fullName evidence="6">tRNA (cytidine/uridine-2'-O-)-methyltransferase</fullName>
    </alternativeName>
</protein>
<dbReference type="STRING" id="1121305.CLCOL_12130"/>
<keyword evidence="1 6" id="KW-0963">Cytoplasm</keyword>
<dbReference type="Gene3D" id="3.40.1280.10">
    <property type="match status" value="1"/>
</dbReference>
<dbReference type="HAMAP" id="MF_01885">
    <property type="entry name" value="tRNA_methyltr_TrmL"/>
    <property type="match status" value="1"/>
</dbReference>
<organism evidence="9 10">
    <name type="scientific">Clostridium colicanis DSM 13634</name>
    <dbReference type="NCBI Taxonomy" id="1121305"/>
    <lineage>
        <taxon>Bacteria</taxon>
        <taxon>Bacillati</taxon>
        <taxon>Bacillota</taxon>
        <taxon>Clostridia</taxon>
        <taxon>Eubacteriales</taxon>
        <taxon>Clostridiaceae</taxon>
        <taxon>Clostridium</taxon>
    </lineage>
</organism>
<dbReference type="FunFam" id="3.40.1280.10:FF:000002">
    <property type="entry name" value="Peptidylprolyl isomerase"/>
    <property type="match status" value="1"/>
</dbReference>
<keyword evidence="2 6" id="KW-0489">Methyltransferase</keyword>
<dbReference type="Proteomes" id="UP000075374">
    <property type="component" value="Unassembled WGS sequence"/>
</dbReference>
<dbReference type="AlphaFoldDB" id="A0A151ANW0"/>
<comment type="subcellular location">
    <subcellularLocation>
        <location evidence="6">Cytoplasm</location>
    </subcellularLocation>
</comment>
<evidence type="ECO:0000256" key="4">
    <source>
        <dbReference type="ARBA" id="ARBA00022691"/>
    </source>
</evidence>
<evidence type="ECO:0000256" key="2">
    <source>
        <dbReference type="ARBA" id="ARBA00022603"/>
    </source>
</evidence>
<dbReference type="Pfam" id="PF00588">
    <property type="entry name" value="SpoU_methylase"/>
    <property type="match status" value="1"/>
</dbReference>